<dbReference type="Proteomes" id="UP001177023">
    <property type="component" value="Unassembled WGS sequence"/>
</dbReference>
<dbReference type="CDD" id="cd12241">
    <property type="entry name" value="RRM_SF3B14"/>
    <property type="match status" value="1"/>
</dbReference>
<evidence type="ECO:0000259" key="8">
    <source>
        <dbReference type="PROSITE" id="PS50102"/>
    </source>
</evidence>
<comment type="subcellular location">
    <subcellularLocation>
        <location evidence="1">Nucleus</location>
    </subcellularLocation>
</comment>
<evidence type="ECO:0000313" key="9">
    <source>
        <dbReference type="EMBL" id="CAJ0585619.1"/>
    </source>
</evidence>
<keyword evidence="3 6" id="KW-0694">RNA-binding</keyword>
<dbReference type="FunFam" id="3.30.70.330:FF:000604">
    <property type="entry name" value="Splicing factor 3B, subunit 6"/>
    <property type="match status" value="1"/>
</dbReference>
<dbReference type="SUPFAM" id="SSF54928">
    <property type="entry name" value="RNA-binding domain, RBD"/>
    <property type="match status" value="1"/>
</dbReference>
<accession>A0AA36G9Y4</accession>
<sequence length="139" mass="16097">MAMAYRRGDKLPPEINNILFVKNLPFKITAKEMYDIFGKFGAIRQIRVGKTAQTKGTAFVIYEDVMEAKTACEKLQGYNVSNRYLVVLYYQITKVYQRMNTEEGRKKLELMREKYGLGEGDKKGWLLDGQTPSRTPARR</sequence>
<evidence type="ECO:0000256" key="6">
    <source>
        <dbReference type="PROSITE-ProRule" id="PRU00176"/>
    </source>
</evidence>
<evidence type="ECO:0000256" key="2">
    <source>
        <dbReference type="ARBA" id="ARBA00022664"/>
    </source>
</evidence>
<gene>
    <name evidence="9" type="ORF">MSPICULIGERA_LOCUS23632</name>
</gene>
<dbReference type="PROSITE" id="PS50102">
    <property type="entry name" value="RRM"/>
    <property type="match status" value="1"/>
</dbReference>
<dbReference type="GO" id="GO:0005634">
    <property type="term" value="C:nucleus"/>
    <property type="evidence" value="ECO:0007669"/>
    <property type="project" value="UniProtKB-SubCell"/>
</dbReference>
<evidence type="ECO:0000256" key="5">
    <source>
        <dbReference type="ARBA" id="ARBA00023242"/>
    </source>
</evidence>
<dbReference type="GO" id="GO:0006397">
    <property type="term" value="P:mRNA processing"/>
    <property type="evidence" value="ECO:0007669"/>
    <property type="project" value="UniProtKB-KW"/>
</dbReference>
<feature type="domain" description="RRM" evidence="8">
    <location>
        <begin position="17"/>
        <end position="92"/>
    </location>
</feature>
<dbReference type="InterPro" id="IPR035979">
    <property type="entry name" value="RBD_domain_sf"/>
</dbReference>
<keyword evidence="4" id="KW-0508">mRNA splicing</keyword>
<organism evidence="9 10">
    <name type="scientific">Mesorhabditis spiculigera</name>
    <dbReference type="NCBI Taxonomy" id="96644"/>
    <lineage>
        <taxon>Eukaryota</taxon>
        <taxon>Metazoa</taxon>
        <taxon>Ecdysozoa</taxon>
        <taxon>Nematoda</taxon>
        <taxon>Chromadorea</taxon>
        <taxon>Rhabditida</taxon>
        <taxon>Rhabditina</taxon>
        <taxon>Rhabditomorpha</taxon>
        <taxon>Rhabditoidea</taxon>
        <taxon>Rhabditidae</taxon>
        <taxon>Mesorhabditinae</taxon>
        <taxon>Mesorhabditis</taxon>
    </lineage>
</organism>
<dbReference type="InterPro" id="IPR000504">
    <property type="entry name" value="RRM_dom"/>
</dbReference>
<evidence type="ECO:0000256" key="7">
    <source>
        <dbReference type="SAM" id="MobiDB-lite"/>
    </source>
</evidence>
<dbReference type="GO" id="GO:0008380">
    <property type="term" value="P:RNA splicing"/>
    <property type="evidence" value="ECO:0007669"/>
    <property type="project" value="UniProtKB-KW"/>
</dbReference>
<dbReference type="EMBL" id="CATQJA010002706">
    <property type="protein sequence ID" value="CAJ0585619.1"/>
    <property type="molecule type" value="Genomic_DNA"/>
</dbReference>
<protein>
    <recommendedName>
        <fullName evidence="8">RRM domain-containing protein</fullName>
    </recommendedName>
</protein>
<keyword evidence="10" id="KW-1185">Reference proteome</keyword>
<feature type="non-terminal residue" evidence="9">
    <location>
        <position position="1"/>
    </location>
</feature>
<feature type="compositionally biased region" description="Polar residues" evidence="7">
    <location>
        <begin position="130"/>
        <end position="139"/>
    </location>
</feature>
<evidence type="ECO:0000256" key="1">
    <source>
        <dbReference type="ARBA" id="ARBA00004123"/>
    </source>
</evidence>
<dbReference type="AlphaFoldDB" id="A0AA36G9Y4"/>
<dbReference type="Gene3D" id="3.30.70.330">
    <property type="match status" value="1"/>
</dbReference>
<dbReference type="PANTHER" id="PTHR10352">
    <property type="entry name" value="EUKARYOTIC TRANSLATION INITIATION FACTOR 3 SUBUNIT G"/>
    <property type="match status" value="1"/>
</dbReference>
<evidence type="ECO:0000256" key="3">
    <source>
        <dbReference type="ARBA" id="ARBA00022884"/>
    </source>
</evidence>
<name>A0AA36G9Y4_9BILA</name>
<dbReference type="SMART" id="SM00360">
    <property type="entry name" value="RRM"/>
    <property type="match status" value="1"/>
</dbReference>
<keyword evidence="2" id="KW-0507">mRNA processing</keyword>
<reference evidence="9" key="1">
    <citation type="submission" date="2023-06" db="EMBL/GenBank/DDBJ databases">
        <authorList>
            <person name="Delattre M."/>
        </authorList>
    </citation>
    <scope>NUCLEOTIDE SEQUENCE</scope>
    <source>
        <strain evidence="9">AF72</strain>
    </source>
</reference>
<feature type="region of interest" description="Disordered" evidence="7">
    <location>
        <begin position="119"/>
        <end position="139"/>
    </location>
</feature>
<evidence type="ECO:0000313" key="10">
    <source>
        <dbReference type="Proteomes" id="UP001177023"/>
    </source>
</evidence>
<comment type="caution">
    <text evidence="9">The sequence shown here is derived from an EMBL/GenBank/DDBJ whole genome shotgun (WGS) entry which is preliminary data.</text>
</comment>
<proteinExistence type="predicted"/>
<evidence type="ECO:0000256" key="4">
    <source>
        <dbReference type="ARBA" id="ARBA00023187"/>
    </source>
</evidence>
<keyword evidence="5" id="KW-0539">Nucleus</keyword>
<dbReference type="InterPro" id="IPR034150">
    <property type="entry name" value="SF3B6_RRM"/>
</dbReference>
<dbReference type="GO" id="GO:0003723">
    <property type="term" value="F:RNA binding"/>
    <property type="evidence" value="ECO:0007669"/>
    <property type="project" value="UniProtKB-UniRule"/>
</dbReference>
<dbReference type="Pfam" id="PF00076">
    <property type="entry name" value="RRM_1"/>
    <property type="match status" value="1"/>
</dbReference>
<dbReference type="InterPro" id="IPR012677">
    <property type="entry name" value="Nucleotide-bd_a/b_plait_sf"/>
</dbReference>